<evidence type="ECO:0000256" key="3">
    <source>
        <dbReference type="ARBA" id="ARBA00006247"/>
    </source>
</evidence>
<dbReference type="PATRIC" id="fig|547559.17.peg.182"/>
<dbReference type="InterPro" id="IPR050072">
    <property type="entry name" value="Peptidase_M20A"/>
</dbReference>
<keyword evidence="4" id="KW-0479">Metal-binding</keyword>
<dbReference type="SUPFAM" id="SSF53187">
    <property type="entry name" value="Zn-dependent exopeptidases"/>
    <property type="match status" value="1"/>
</dbReference>
<evidence type="ECO:0000256" key="2">
    <source>
        <dbReference type="ARBA" id="ARBA00001947"/>
    </source>
</evidence>
<keyword evidence="6" id="KW-0862">Zinc</keyword>
<dbReference type="Pfam" id="PF01546">
    <property type="entry name" value="Peptidase_M20"/>
    <property type="match status" value="1"/>
</dbReference>
<sequence>MDVSRFRGLMSATKTEVCEYIESNRDELVAFLSELVAARSLPGEEQPAQRVMREKFDELDLEIDAWEPDIESLREHPAFFETNTYTEYGYEGRENIAATDFSDGDGPSLTFSGHVDVVSPEPISDWSYDPWTGTVEDGRIYGRGTYDMKGGVAAMTMAYQALADLGVELDGDLTLQTTIEEEAGGVGGVLSALERGHQPDAAIITEPSGVPTLGVASAGVRYFRVTVPGKAAHTAFQFRGVDAVGEAFKIYQRLMDLYDERNERIEDYGPAINQYPEAEGRTTNLSLTNIEVPGSWTSTVPGEAIMEYRIGWPPSAEQTHEDIEEEVAAAIAEVVDEDEWLSENPPELEWFGWKTNPHEVDFESEFFELVCEKTEETTGGEVDYRGGLAGNDERFYNRYYDIPCPSVGPRGENAHGADEFAEIDSLVETAQILALTAMDWCGVREE</sequence>
<dbReference type="AlphaFoldDB" id="L9VB98"/>
<dbReference type="GO" id="GO:0046872">
    <property type="term" value="F:metal ion binding"/>
    <property type="evidence" value="ECO:0007669"/>
    <property type="project" value="UniProtKB-KW"/>
</dbReference>
<dbReference type="Proteomes" id="UP000011543">
    <property type="component" value="Unassembled WGS sequence"/>
</dbReference>
<evidence type="ECO:0000256" key="5">
    <source>
        <dbReference type="ARBA" id="ARBA00022801"/>
    </source>
</evidence>
<comment type="cofactor">
    <cofactor evidence="2">
        <name>Zn(2+)</name>
        <dbReference type="ChEBI" id="CHEBI:29105"/>
    </cofactor>
</comment>
<evidence type="ECO:0000256" key="4">
    <source>
        <dbReference type="ARBA" id="ARBA00022723"/>
    </source>
</evidence>
<name>L9VB98_NATMM</name>
<dbReference type="InterPro" id="IPR010182">
    <property type="entry name" value="ArgE/DapE"/>
</dbReference>
<comment type="cofactor">
    <cofactor evidence="1">
        <name>Co(2+)</name>
        <dbReference type="ChEBI" id="CHEBI:48828"/>
    </cofactor>
</comment>
<accession>L9VB98</accession>
<evidence type="ECO:0000313" key="10">
    <source>
        <dbReference type="Proteomes" id="UP000011543"/>
    </source>
</evidence>
<feature type="domain" description="Peptidase M20 dimerisation" evidence="8">
    <location>
        <begin position="217"/>
        <end position="337"/>
    </location>
</feature>
<dbReference type="PANTHER" id="PTHR43808">
    <property type="entry name" value="ACETYLORNITHINE DEACETYLASE"/>
    <property type="match status" value="1"/>
</dbReference>
<dbReference type="NCBIfam" id="TIGR01910">
    <property type="entry name" value="DapE-ArgE"/>
    <property type="match status" value="1"/>
</dbReference>
<evidence type="ECO:0000259" key="8">
    <source>
        <dbReference type="Pfam" id="PF07687"/>
    </source>
</evidence>
<evidence type="ECO:0000313" key="9">
    <source>
        <dbReference type="EMBL" id="ELY34460.1"/>
    </source>
</evidence>
<dbReference type="InterPro" id="IPR036264">
    <property type="entry name" value="Bact_exopeptidase_dim_dom"/>
</dbReference>
<keyword evidence="7" id="KW-0170">Cobalt</keyword>
<evidence type="ECO:0000256" key="7">
    <source>
        <dbReference type="ARBA" id="ARBA00023285"/>
    </source>
</evidence>
<comment type="similarity">
    <text evidence="3">Belongs to the peptidase M20A family.</text>
</comment>
<dbReference type="Gene3D" id="3.30.70.360">
    <property type="match status" value="1"/>
</dbReference>
<dbReference type="Gene3D" id="3.40.630.10">
    <property type="entry name" value="Zn peptidases"/>
    <property type="match status" value="1"/>
</dbReference>
<gene>
    <name evidence="9" type="ORF">C500_00957</name>
</gene>
<dbReference type="InterPro" id="IPR002933">
    <property type="entry name" value="Peptidase_M20"/>
</dbReference>
<comment type="caution">
    <text evidence="9">The sequence shown here is derived from an EMBL/GenBank/DDBJ whole genome shotgun (WGS) entry which is preliminary data.</text>
</comment>
<dbReference type="Pfam" id="PF07687">
    <property type="entry name" value="M20_dimer"/>
    <property type="match status" value="1"/>
</dbReference>
<protein>
    <submittedName>
        <fullName evidence="9">Acetylornithine deacetylase/succinyl-diaminopimelate desuccinylase</fullName>
    </submittedName>
</protein>
<dbReference type="InterPro" id="IPR011650">
    <property type="entry name" value="Peptidase_M20_dimer"/>
</dbReference>
<evidence type="ECO:0000256" key="1">
    <source>
        <dbReference type="ARBA" id="ARBA00001941"/>
    </source>
</evidence>
<reference evidence="9 10" key="1">
    <citation type="journal article" date="2014" name="PLoS Genet.">
        <title>Phylogenetically driven sequencing of extremely halophilic archaea reveals strategies for static and dynamic osmo-response.</title>
        <authorList>
            <person name="Becker E.A."/>
            <person name="Seitzer P.M."/>
            <person name="Tritt A."/>
            <person name="Larsen D."/>
            <person name="Krusor M."/>
            <person name="Yao A.I."/>
            <person name="Wu D."/>
            <person name="Madern D."/>
            <person name="Eisen J.A."/>
            <person name="Darling A.E."/>
            <person name="Facciotti M.T."/>
        </authorList>
    </citation>
    <scope>NUCLEOTIDE SEQUENCE [LARGE SCALE GENOMIC DNA]</scope>
    <source>
        <strain evidence="10">ATCC 43099 / DSM 3394 / CCM 3739 / CIP 104546 / IAM 13178 / JCM 8861 / NBRC 102185 / NCIMB 2190 / MS3</strain>
    </source>
</reference>
<keyword evidence="5" id="KW-0378">Hydrolase</keyword>
<dbReference type="GO" id="GO:0016787">
    <property type="term" value="F:hydrolase activity"/>
    <property type="evidence" value="ECO:0007669"/>
    <property type="project" value="UniProtKB-KW"/>
</dbReference>
<organism evidence="9 10">
    <name type="scientific">Natrialba magadii (strain ATCC 43099 / DSM 3394 / CCM 3739 / CIP 104546 / IAM 13178 / JCM 8861 / NBRC 102185 / NCIMB 2190 / MS3)</name>
    <name type="common">Natronobacterium magadii</name>
    <dbReference type="NCBI Taxonomy" id="547559"/>
    <lineage>
        <taxon>Archaea</taxon>
        <taxon>Methanobacteriati</taxon>
        <taxon>Methanobacteriota</taxon>
        <taxon>Stenosarchaea group</taxon>
        <taxon>Halobacteria</taxon>
        <taxon>Halobacteriales</taxon>
        <taxon>Natrialbaceae</taxon>
        <taxon>Natrialba</taxon>
    </lineage>
</organism>
<dbReference type="SUPFAM" id="SSF55031">
    <property type="entry name" value="Bacterial exopeptidase dimerisation domain"/>
    <property type="match status" value="1"/>
</dbReference>
<dbReference type="EMBL" id="AOHS01000007">
    <property type="protein sequence ID" value="ELY34460.1"/>
    <property type="molecule type" value="Genomic_DNA"/>
</dbReference>
<proteinExistence type="inferred from homology"/>
<evidence type="ECO:0000256" key="6">
    <source>
        <dbReference type="ARBA" id="ARBA00022833"/>
    </source>
</evidence>
<dbReference type="PANTHER" id="PTHR43808:SF25">
    <property type="entry name" value="PEPTIDASE M20 DIMERISATION DOMAIN-CONTAINING PROTEIN"/>
    <property type="match status" value="1"/>
</dbReference>